<feature type="signal peptide" evidence="2">
    <location>
        <begin position="1"/>
        <end position="22"/>
    </location>
</feature>
<dbReference type="AlphaFoldDB" id="A0A553H3X5"/>
<dbReference type="RefSeq" id="WP_143486087.1">
    <property type="nucleotide sequence ID" value="NZ_VJOY01000001.1"/>
</dbReference>
<evidence type="ECO:0000313" key="4">
    <source>
        <dbReference type="Proteomes" id="UP000315235"/>
    </source>
</evidence>
<feature type="compositionally biased region" description="Basic and acidic residues" evidence="1">
    <location>
        <begin position="434"/>
        <end position="444"/>
    </location>
</feature>
<organism evidence="3 4">
    <name type="scientific">Pseudomonas mangiferae</name>
    <dbReference type="NCBI Taxonomy" id="2593654"/>
    <lineage>
        <taxon>Bacteria</taxon>
        <taxon>Pseudomonadati</taxon>
        <taxon>Pseudomonadota</taxon>
        <taxon>Gammaproteobacteria</taxon>
        <taxon>Pseudomonadales</taxon>
        <taxon>Pseudomonadaceae</taxon>
        <taxon>Pseudomonas</taxon>
    </lineage>
</organism>
<keyword evidence="4" id="KW-1185">Reference proteome</keyword>
<dbReference type="InterPro" id="IPR011050">
    <property type="entry name" value="Pectin_lyase_fold/virulence"/>
</dbReference>
<gene>
    <name evidence="3" type="ORF">FM069_00055</name>
</gene>
<evidence type="ECO:0000256" key="1">
    <source>
        <dbReference type="SAM" id="MobiDB-lite"/>
    </source>
</evidence>
<feature type="chain" id="PRO_5022024076" description="CSLREA domain-containing protein" evidence="2">
    <location>
        <begin position="23"/>
        <end position="444"/>
    </location>
</feature>
<feature type="compositionally biased region" description="Basic and acidic residues" evidence="1">
    <location>
        <begin position="409"/>
        <end position="422"/>
    </location>
</feature>
<accession>A0A553H3X5</accession>
<sequence>MDAPHRLLFALTLALVAPQARAETLIATADGVAGTCPTRCSLREAVAYASAQPGAHRIELAPGTYHLGHALQRDASDPAGEDASAAGDLDVTSELTIVGAGIGQTVIDGDHLDRIFDVHLGARLNLERLTLRNGKARTEGGALRNRSETRLDQVMLEDNQVMADTVATGGAIANLGSLLLTNSTLRNNRALSNVADAGRGGAIYNRGHLFIRTSTLESNLSSGQGGALYNLGSVDVARSAFIGNALSGRGSGAAILNTEGGVLLMSNSTLSQNRPGDGQGAFANGQPGASGNASTLAFLANVSIVDNGNYGLVNFASMTLRNSLIAGNRHPAGQGEAHPRNCLNQGARFRARGLLLGEDGGACRADWRIDDALTFTQLLGPLADNGGPTRTHALLAGSPALDRGTGSCTRHDQRSAARRQDGDGNGVPGCDLGAFERRTPRQGS</sequence>
<dbReference type="EMBL" id="VJOY01000001">
    <property type="protein sequence ID" value="TRX76455.1"/>
    <property type="molecule type" value="Genomic_DNA"/>
</dbReference>
<protein>
    <recommendedName>
        <fullName evidence="5">CSLREA domain-containing protein</fullName>
    </recommendedName>
</protein>
<dbReference type="InterPro" id="IPR059226">
    <property type="entry name" value="Choice_anch_Q_dom"/>
</dbReference>
<feature type="region of interest" description="Disordered" evidence="1">
    <location>
        <begin position="397"/>
        <end position="444"/>
    </location>
</feature>
<keyword evidence="2" id="KW-0732">Signal</keyword>
<evidence type="ECO:0000256" key="2">
    <source>
        <dbReference type="SAM" id="SignalP"/>
    </source>
</evidence>
<comment type="caution">
    <text evidence="3">The sequence shown here is derived from an EMBL/GenBank/DDBJ whole genome shotgun (WGS) entry which is preliminary data.</text>
</comment>
<evidence type="ECO:0000313" key="3">
    <source>
        <dbReference type="EMBL" id="TRX76455.1"/>
    </source>
</evidence>
<reference evidence="3 4" key="1">
    <citation type="submission" date="2019-07" db="EMBL/GenBank/DDBJ databases">
        <title>Pseudomonas mangiferae sp. nov., isolated from bark of mango tree in Thailand.</title>
        <authorList>
            <person name="Srisuk N."/>
            <person name="Anurat P."/>
        </authorList>
    </citation>
    <scope>NUCLEOTIDE SEQUENCE [LARGE SCALE GENOMIC DNA]</scope>
    <source>
        <strain evidence="3 4">DMKU_BBB3-04</strain>
    </source>
</reference>
<evidence type="ECO:0008006" key="5">
    <source>
        <dbReference type="Google" id="ProtNLM"/>
    </source>
</evidence>
<dbReference type="SUPFAM" id="SSF51126">
    <property type="entry name" value="Pectin lyase-like"/>
    <property type="match status" value="1"/>
</dbReference>
<dbReference type="NCBIfam" id="NF041518">
    <property type="entry name" value="choice_anch_Q"/>
    <property type="match status" value="1"/>
</dbReference>
<dbReference type="Proteomes" id="UP000315235">
    <property type="component" value="Unassembled WGS sequence"/>
</dbReference>
<name>A0A553H3X5_9PSED</name>
<proteinExistence type="predicted"/>
<dbReference type="OrthoDB" id="6772040at2"/>